<dbReference type="InterPro" id="IPR037480">
    <property type="entry name" value="YihR-like"/>
</dbReference>
<accession>A0ABV9D8Y9</accession>
<sequence>MSATRTGPGGRTIHLAAGDYTATVVGVGAGLARLAWRGKDVVVPHEADALPPAYLGKTLVPWPNRVSDGRYVRGGVTHELPVNEHATNAALHGLACWVGWDPVEEDDASVTLGTDIVPQYGYPFWLRSHVRYALTPSGLTTTITTTNLGEGVAPYGASSHPYLTCDGAPVDGCVLVAPAGQVLEVDERMRPRACVPVDGTDLDLRAPRPLGARQVDHAYTGLPAGTWAVTLTDPASGLTARMRADAPWVQVYTGEKIDRRGVAVEPMTCPPDAFNSGTDLVELAPGATHTLAFAIDATLAP</sequence>
<evidence type="ECO:0000313" key="2">
    <source>
        <dbReference type="Proteomes" id="UP001595955"/>
    </source>
</evidence>
<dbReference type="PANTHER" id="PTHR10091:SF0">
    <property type="entry name" value="GALACTOSE MUTAROTASE"/>
    <property type="match status" value="1"/>
</dbReference>
<comment type="caution">
    <text evidence="1">The sequence shown here is derived from an EMBL/GenBank/DDBJ whole genome shotgun (WGS) entry which is preliminary data.</text>
</comment>
<dbReference type="EMBL" id="JBHSGF010000002">
    <property type="protein sequence ID" value="MFC4554505.1"/>
    <property type="molecule type" value="Genomic_DNA"/>
</dbReference>
<dbReference type="NCBIfam" id="NF011719">
    <property type="entry name" value="PRK15172.1"/>
    <property type="match status" value="1"/>
</dbReference>
<gene>
    <name evidence="1" type="ORF">ACFO3F_04530</name>
</gene>
<dbReference type="InterPro" id="IPR014718">
    <property type="entry name" value="GH-type_carb-bd"/>
</dbReference>
<name>A0ABV9D8Y9_9MICO</name>
<dbReference type="InterPro" id="IPR011013">
    <property type="entry name" value="Gal_mutarotase_sf_dom"/>
</dbReference>
<evidence type="ECO:0000313" key="1">
    <source>
        <dbReference type="EMBL" id="MFC4554505.1"/>
    </source>
</evidence>
<dbReference type="Proteomes" id="UP001595955">
    <property type="component" value="Unassembled WGS sequence"/>
</dbReference>
<organism evidence="1 2">
    <name type="scientific">Georgenia faecalis</name>
    <dbReference type="NCBI Taxonomy" id="2483799"/>
    <lineage>
        <taxon>Bacteria</taxon>
        <taxon>Bacillati</taxon>
        <taxon>Actinomycetota</taxon>
        <taxon>Actinomycetes</taxon>
        <taxon>Micrococcales</taxon>
        <taxon>Bogoriellaceae</taxon>
        <taxon>Georgenia</taxon>
    </lineage>
</organism>
<proteinExistence type="predicted"/>
<reference evidence="2" key="1">
    <citation type="journal article" date="2019" name="Int. J. Syst. Evol. Microbiol.">
        <title>The Global Catalogue of Microorganisms (GCM) 10K type strain sequencing project: providing services to taxonomists for standard genome sequencing and annotation.</title>
        <authorList>
            <consortium name="The Broad Institute Genomics Platform"/>
            <consortium name="The Broad Institute Genome Sequencing Center for Infectious Disease"/>
            <person name="Wu L."/>
            <person name="Ma J."/>
        </authorList>
    </citation>
    <scope>NUCLEOTIDE SEQUENCE [LARGE SCALE GENOMIC DNA]</scope>
    <source>
        <strain evidence="2">JCM 3369</strain>
    </source>
</reference>
<protein>
    <submittedName>
        <fullName evidence="1">Aldose-1-epimerase</fullName>
    </submittedName>
</protein>
<dbReference type="Gene3D" id="2.70.98.10">
    <property type="match status" value="1"/>
</dbReference>
<dbReference type="SUPFAM" id="SSF74650">
    <property type="entry name" value="Galactose mutarotase-like"/>
    <property type="match status" value="1"/>
</dbReference>
<dbReference type="InterPro" id="IPR008183">
    <property type="entry name" value="Aldose_1/G6P_1-epimerase"/>
</dbReference>
<dbReference type="RefSeq" id="WP_122825005.1">
    <property type="nucleotide sequence ID" value="NZ_CP033325.1"/>
</dbReference>
<dbReference type="PANTHER" id="PTHR10091">
    <property type="entry name" value="ALDOSE-1-EPIMERASE"/>
    <property type="match status" value="1"/>
</dbReference>
<dbReference type="CDD" id="cd09022">
    <property type="entry name" value="Aldose_epim_Ec_YihR"/>
    <property type="match status" value="1"/>
</dbReference>
<dbReference type="Pfam" id="PF01263">
    <property type="entry name" value="Aldose_epim"/>
    <property type="match status" value="1"/>
</dbReference>
<keyword evidence="2" id="KW-1185">Reference proteome</keyword>